<protein>
    <recommendedName>
        <fullName evidence="5">Dioxygenase</fullName>
        <ecNumber evidence="5">1.13.11.-</ecNumber>
    </recommendedName>
</protein>
<feature type="region of interest" description="Disordered" evidence="6">
    <location>
        <begin position="1"/>
        <end position="23"/>
    </location>
</feature>
<evidence type="ECO:0000256" key="6">
    <source>
        <dbReference type="SAM" id="MobiDB-lite"/>
    </source>
</evidence>
<evidence type="ECO:0000256" key="5">
    <source>
        <dbReference type="RuleBase" id="RU364048"/>
    </source>
</evidence>
<dbReference type="Proteomes" id="UP001500928">
    <property type="component" value="Unassembled WGS sequence"/>
</dbReference>
<dbReference type="EC" id="1.13.11.-" evidence="5"/>
<name>A0ABP9BYJ8_9PSEU</name>
<evidence type="ECO:0000256" key="2">
    <source>
        <dbReference type="ARBA" id="ARBA00022723"/>
    </source>
</evidence>
<organism evidence="7 8">
    <name type="scientific">Actinomycetospora chlora</name>
    <dbReference type="NCBI Taxonomy" id="663608"/>
    <lineage>
        <taxon>Bacteria</taxon>
        <taxon>Bacillati</taxon>
        <taxon>Actinomycetota</taxon>
        <taxon>Actinomycetes</taxon>
        <taxon>Pseudonocardiales</taxon>
        <taxon>Pseudonocardiaceae</taxon>
        <taxon>Actinomycetospora</taxon>
    </lineage>
</organism>
<accession>A0ABP9BYJ8</accession>
<dbReference type="InterPro" id="IPR004294">
    <property type="entry name" value="Carotenoid_Oase"/>
</dbReference>
<evidence type="ECO:0000256" key="1">
    <source>
        <dbReference type="ARBA" id="ARBA00006787"/>
    </source>
</evidence>
<keyword evidence="5" id="KW-0223">Dioxygenase</keyword>
<keyword evidence="4 5" id="KW-0408">Iron</keyword>
<sequence>MSRDGCGATLGAMSTPPVTAPDPAEVDVPALEVRGELPVELDGAYVRHAPGPRSVPAGNGALHRVVVRDGGAGYSTRPGRPTGTVSTASEVTVVRPAGRLLTFADPGVTARPKVDPRTGEIVVSRCHLDPPYLTWWVIRPDGSVTAPLPIAGLGRPVLVYDTALTEHYVVLVVAPLFLDPPLSWEPEHGTRIAVVPRDGGPVRWCHDEAFWVRHGAGAHERDDPAAGNPVVLDHVEWPRPADLVPGPAGARGLLTRVVLDPAAGTVTRTVLDPRSVELPRIDDRRVTSRPGTIAVTCASGRRHTTVPDALSWIDPDAGTAATWPADELVPGEPAYAPCPGTAASDRGWWLSLAMAPGTGESWLLVFPAADPGAGPQARVRLPVRVPPGRHGTWLPARPTGDRP</sequence>
<dbReference type="PANTHER" id="PTHR10543:SF89">
    <property type="entry name" value="CAROTENOID 9,10(9',10')-CLEAVAGE DIOXYGENASE 1"/>
    <property type="match status" value="1"/>
</dbReference>
<keyword evidence="2 5" id="KW-0479">Metal-binding</keyword>
<dbReference type="EMBL" id="BAABHO010000037">
    <property type="protein sequence ID" value="GAA4800506.1"/>
    <property type="molecule type" value="Genomic_DNA"/>
</dbReference>
<evidence type="ECO:0000256" key="3">
    <source>
        <dbReference type="ARBA" id="ARBA00023002"/>
    </source>
</evidence>
<keyword evidence="8" id="KW-1185">Reference proteome</keyword>
<evidence type="ECO:0000313" key="8">
    <source>
        <dbReference type="Proteomes" id="UP001500928"/>
    </source>
</evidence>
<comment type="cofactor">
    <cofactor evidence="5">
        <name>Fe(2+)</name>
        <dbReference type="ChEBI" id="CHEBI:29033"/>
    </cofactor>
    <text evidence="5">Binds 1 Fe(2+) ion per subunit.</text>
</comment>
<comment type="similarity">
    <text evidence="1 5">Belongs to the carotenoid oxygenase family.</text>
</comment>
<keyword evidence="3 5" id="KW-0560">Oxidoreductase</keyword>
<evidence type="ECO:0000313" key="7">
    <source>
        <dbReference type="EMBL" id="GAA4800506.1"/>
    </source>
</evidence>
<reference evidence="8" key="1">
    <citation type="journal article" date="2019" name="Int. J. Syst. Evol. Microbiol.">
        <title>The Global Catalogue of Microorganisms (GCM) 10K type strain sequencing project: providing services to taxonomists for standard genome sequencing and annotation.</title>
        <authorList>
            <consortium name="The Broad Institute Genomics Platform"/>
            <consortium name="The Broad Institute Genome Sequencing Center for Infectious Disease"/>
            <person name="Wu L."/>
            <person name="Ma J."/>
        </authorList>
    </citation>
    <scope>NUCLEOTIDE SEQUENCE [LARGE SCALE GENOMIC DNA]</scope>
    <source>
        <strain evidence="8">JCM 17979</strain>
    </source>
</reference>
<comment type="caution">
    <text evidence="7">The sequence shown here is derived from an EMBL/GenBank/DDBJ whole genome shotgun (WGS) entry which is preliminary data.</text>
</comment>
<proteinExistence type="inferred from homology"/>
<evidence type="ECO:0000256" key="4">
    <source>
        <dbReference type="ARBA" id="ARBA00023004"/>
    </source>
</evidence>
<gene>
    <name evidence="7" type="ORF">GCM10023200_41720</name>
</gene>
<dbReference type="PANTHER" id="PTHR10543">
    <property type="entry name" value="BETA-CAROTENE DIOXYGENASE"/>
    <property type="match status" value="1"/>
</dbReference>
<dbReference type="Pfam" id="PF03055">
    <property type="entry name" value="RPE65"/>
    <property type="match status" value="1"/>
</dbReference>